<dbReference type="InterPro" id="IPR003839">
    <property type="entry name" value="7TM_GPCR_serpentine_rcpt_Sru"/>
</dbReference>
<proteinExistence type="predicted"/>
<evidence type="ECO:0000313" key="4">
    <source>
        <dbReference type="Proteomes" id="UP000230233"/>
    </source>
</evidence>
<feature type="transmembrane region" description="Helical" evidence="1">
    <location>
        <begin position="205"/>
        <end position="224"/>
    </location>
</feature>
<gene>
    <name evidence="3" type="primary">Cnig_chr_V.g17897</name>
    <name evidence="3" type="ORF">B9Z55_017897</name>
</gene>
<feature type="transmembrane region" description="Helical" evidence="1">
    <location>
        <begin position="295"/>
        <end position="320"/>
    </location>
</feature>
<dbReference type="InterPro" id="IPR035940">
    <property type="entry name" value="CAP_sf"/>
</dbReference>
<comment type="caution">
    <text evidence="3">The sequence shown here is derived from an EMBL/GenBank/DDBJ whole genome shotgun (WGS) entry which is preliminary data.</text>
</comment>
<dbReference type="CDD" id="cd05380">
    <property type="entry name" value="CAP_euk"/>
    <property type="match status" value="1"/>
</dbReference>
<dbReference type="SMART" id="SM00198">
    <property type="entry name" value="SCP"/>
    <property type="match status" value="1"/>
</dbReference>
<name>A0A2G5TBM5_9PELO</name>
<feature type="transmembrane region" description="Helical" evidence="1">
    <location>
        <begin position="245"/>
        <end position="275"/>
    </location>
</feature>
<dbReference type="Proteomes" id="UP000230233">
    <property type="component" value="Chromosome V"/>
</dbReference>
<organism evidence="3 4">
    <name type="scientific">Caenorhabditis nigoni</name>
    <dbReference type="NCBI Taxonomy" id="1611254"/>
    <lineage>
        <taxon>Eukaryota</taxon>
        <taxon>Metazoa</taxon>
        <taxon>Ecdysozoa</taxon>
        <taxon>Nematoda</taxon>
        <taxon>Chromadorea</taxon>
        <taxon>Rhabditida</taxon>
        <taxon>Rhabditina</taxon>
        <taxon>Rhabditomorpha</taxon>
        <taxon>Rhabditoidea</taxon>
        <taxon>Rhabditidae</taxon>
        <taxon>Peloderinae</taxon>
        <taxon>Caenorhabditis</taxon>
    </lineage>
</organism>
<keyword evidence="1" id="KW-0812">Transmembrane</keyword>
<reference evidence="4" key="1">
    <citation type="submission" date="2017-10" db="EMBL/GenBank/DDBJ databases">
        <title>Rapid genome shrinkage in a self-fertile nematode reveals novel sperm competition proteins.</title>
        <authorList>
            <person name="Yin D."/>
            <person name="Schwarz E.M."/>
            <person name="Thomas C.G."/>
            <person name="Felde R.L."/>
            <person name="Korf I.F."/>
            <person name="Cutter A.D."/>
            <person name="Schartner C.M."/>
            <person name="Ralston E.J."/>
            <person name="Meyer B.J."/>
            <person name="Haag E.S."/>
        </authorList>
    </citation>
    <scope>NUCLEOTIDE SEQUENCE [LARGE SCALE GENOMIC DNA]</scope>
    <source>
        <strain evidence="4">JU1422</strain>
    </source>
</reference>
<dbReference type="PANTHER" id="PTHR46045:SF7">
    <property type="entry name" value="SERPENTINE RECEPTOR, CLASS U"/>
    <property type="match status" value="1"/>
</dbReference>
<dbReference type="Gene3D" id="3.40.33.10">
    <property type="entry name" value="CAP"/>
    <property type="match status" value="1"/>
</dbReference>
<feature type="domain" description="SCP" evidence="2">
    <location>
        <begin position="414"/>
        <end position="581"/>
    </location>
</feature>
<evidence type="ECO:0000256" key="1">
    <source>
        <dbReference type="SAM" id="Phobius"/>
    </source>
</evidence>
<dbReference type="SUPFAM" id="SSF55797">
    <property type="entry name" value="PR-1-like"/>
    <property type="match status" value="1"/>
</dbReference>
<dbReference type="Pfam" id="PF10322">
    <property type="entry name" value="7TM_GPCR_Sru"/>
    <property type="match status" value="2"/>
</dbReference>
<dbReference type="InterPro" id="IPR014044">
    <property type="entry name" value="CAP_dom"/>
</dbReference>
<dbReference type="OrthoDB" id="5890929at2759"/>
<feature type="transmembrane region" description="Helical" evidence="1">
    <location>
        <begin position="340"/>
        <end position="363"/>
    </location>
</feature>
<keyword evidence="1" id="KW-0472">Membrane</keyword>
<dbReference type="STRING" id="1611254.A0A2G5TBM5"/>
<keyword evidence="1" id="KW-1133">Transmembrane helix</keyword>
<evidence type="ECO:0000313" key="3">
    <source>
        <dbReference type="EMBL" id="PIC24648.1"/>
    </source>
</evidence>
<feature type="transmembrane region" description="Helical" evidence="1">
    <location>
        <begin position="58"/>
        <end position="82"/>
    </location>
</feature>
<feature type="transmembrane region" description="Helical" evidence="1">
    <location>
        <begin position="102"/>
        <end position="133"/>
    </location>
</feature>
<feature type="transmembrane region" description="Helical" evidence="1">
    <location>
        <begin position="145"/>
        <end position="165"/>
    </location>
</feature>
<dbReference type="Pfam" id="PF00188">
    <property type="entry name" value="CAP"/>
    <property type="match status" value="1"/>
</dbReference>
<dbReference type="AlphaFoldDB" id="A0A2G5TBM5"/>
<sequence>MSLGIHGNSSYSNFEVSFLSVPVLLLFVPALYIPITIRIVYRIFMNLKTSIREKNANVPLFSAITLSHIMCLLFFIADFLYLRLPLSGLLTSWCARLQPSGYLLILIIIVYHINYIVVILPFLVAVIRLMLILSPQTHHKINSKILKCAFPLILLSPFFFTYGMFSTVGYCEYPGWPVEFGGVIFRVKYNGVGIQNKYGLLFNTVFWLLASLAINTLLILKLVILKSIVIPHTVSRASQRAQLSLTITSVSMTLACVTNGLIACLLFFLADFLYLRLPLSGLLTSWCARLQPSGYLVILIIIVYHINYIVVILPFLVAVIRLISILSPQRHHKIRNALGLIFNTFFWLLACLVINIVLIVKLVKLKHALGQHAKSQASHKAEISLTITSVAMAFAYVTNGMIANLQKPYMCGADGQEAILKFHNELRSTVANGTYNVIGTIKPPAASTRKMKWDESLAASPQKHAEKCIHDYGAPPKLGENTFTFLSHSAPTNLDQYGARASYTWEQDFQNQGWNSTSTGENPIKSPIRRAVPLVYAETDKIGCGVFNRGNNPSLPENDMNNFYMIDVVCYYEKAVSNTTSDIYMPGDACSSCSEGLICETSSGLCV</sequence>
<feature type="transmembrane region" description="Helical" evidence="1">
    <location>
        <begin position="16"/>
        <end position="37"/>
    </location>
</feature>
<dbReference type="EMBL" id="PDUG01000005">
    <property type="protein sequence ID" value="PIC24648.1"/>
    <property type="molecule type" value="Genomic_DNA"/>
</dbReference>
<keyword evidence="4" id="KW-1185">Reference proteome</keyword>
<evidence type="ECO:0000259" key="2">
    <source>
        <dbReference type="SMART" id="SM00198"/>
    </source>
</evidence>
<dbReference type="PANTHER" id="PTHR46045">
    <property type="entry name" value="SERPENTINE RECEPTOR, CLASS U-RELATED"/>
    <property type="match status" value="1"/>
</dbReference>
<accession>A0A2G5TBM5</accession>
<protein>
    <recommendedName>
        <fullName evidence="2">SCP domain-containing protein</fullName>
    </recommendedName>
</protein>